<dbReference type="Proteomes" id="UP001596956">
    <property type="component" value="Unassembled WGS sequence"/>
</dbReference>
<proteinExistence type="predicted"/>
<evidence type="ECO:0000313" key="1">
    <source>
        <dbReference type="EMBL" id="MFD0804340.1"/>
    </source>
</evidence>
<feature type="non-terminal residue" evidence="1">
    <location>
        <position position="1"/>
    </location>
</feature>
<dbReference type="EMBL" id="JBHTHR010001572">
    <property type="protein sequence ID" value="MFD0804340.1"/>
    <property type="molecule type" value="Genomic_DNA"/>
</dbReference>
<evidence type="ECO:0000313" key="2">
    <source>
        <dbReference type="Proteomes" id="UP001596956"/>
    </source>
</evidence>
<comment type="caution">
    <text evidence="1">The sequence shown here is derived from an EMBL/GenBank/DDBJ whole genome shotgun (WGS) entry which is preliminary data.</text>
</comment>
<accession>A0ABW3BMN0</accession>
<organism evidence="1 2">
    <name type="scientific">Streptomonospora algeriensis</name>
    <dbReference type="NCBI Taxonomy" id="995084"/>
    <lineage>
        <taxon>Bacteria</taxon>
        <taxon>Bacillati</taxon>
        <taxon>Actinomycetota</taxon>
        <taxon>Actinomycetes</taxon>
        <taxon>Streptosporangiales</taxon>
        <taxon>Nocardiopsidaceae</taxon>
        <taxon>Streptomonospora</taxon>
    </lineage>
</organism>
<sequence length="193" mass="20178">RALDGADAAVVCTEQEGDRVARACLERGIGYVDVSASAPRLRAIAGLDGRARERGASAVVSAGLAPGVTNLLARCVTDAGGTGPVHIGVLVGAGEHHGEGALDWILEGMQDAGRALRREFPPPYGVRNAYRFPFSDQYTLPASIGAAAETGLCLDSRVLTRMLGAARHPLGAGLLRRPRVRAALRSTLLRVHP</sequence>
<name>A0ABW3BMN0_9ACTN</name>
<protein>
    <submittedName>
        <fullName evidence="1">Saccharopine dehydrogenase</fullName>
    </submittedName>
</protein>
<feature type="non-terminal residue" evidence="1">
    <location>
        <position position="193"/>
    </location>
</feature>
<gene>
    <name evidence="1" type="ORF">ACFQZU_23900</name>
</gene>
<reference evidence="2" key="1">
    <citation type="journal article" date="2019" name="Int. J. Syst. Evol. Microbiol.">
        <title>The Global Catalogue of Microorganisms (GCM) 10K type strain sequencing project: providing services to taxonomists for standard genome sequencing and annotation.</title>
        <authorList>
            <consortium name="The Broad Institute Genomics Platform"/>
            <consortium name="The Broad Institute Genome Sequencing Center for Infectious Disease"/>
            <person name="Wu L."/>
            <person name="Ma J."/>
        </authorList>
    </citation>
    <scope>NUCLEOTIDE SEQUENCE [LARGE SCALE GENOMIC DNA]</scope>
    <source>
        <strain evidence="2">CCUG 63369</strain>
    </source>
</reference>
<dbReference type="Gene3D" id="3.40.50.720">
    <property type="entry name" value="NAD(P)-binding Rossmann-like Domain"/>
    <property type="match status" value="1"/>
</dbReference>
<keyword evidence="2" id="KW-1185">Reference proteome</keyword>